<dbReference type="Pfam" id="PF06445">
    <property type="entry name" value="GyrI-like"/>
    <property type="match status" value="1"/>
</dbReference>
<accession>A0ABR7UT25</accession>
<feature type="domain" description="AraC effector-binding" evidence="2">
    <location>
        <begin position="182"/>
        <end position="337"/>
    </location>
</feature>
<dbReference type="Pfam" id="PF10604">
    <property type="entry name" value="Polyketide_cyc2"/>
    <property type="match status" value="1"/>
</dbReference>
<comment type="caution">
    <text evidence="3">The sequence shown here is derived from an EMBL/GenBank/DDBJ whole genome shotgun (WGS) entry which is preliminary data.</text>
</comment>
<dbReference type="EMBL" id="NASZ01000021">
    <property type="protein sequence ID" value="MBD0726041.1"/>
    <property type="molecule type" value="Genomic_DNA"/>
</dbReference>
<dbReference type="InterPro" id="IPR010499">
    <property type="entry name" value="AraC_E-bd"/>
</dbReference>
<evidence type="ECO:0000313" key="3">
    <source>
        <dbReference type="EMBL" id="MBD0726041.1"/>
    </source>
</evidence>
<name>A0ABR7UT25_9FLAO</name>
<dbReference type="Proteomes" id="UP000661715">
    <property type="component" value="Unassembled WGS sequence"/>
</dbReference>
<dbReference type="SMART" id="SM00871">
    <property type="entry name" value="AraC_E_bind"/>
    <property type="match status" value="1"/>
</dbReference>
<dbReference type="RefSeq" id="WP_188221169.1">
    <property type="nucleotide sequence ID" value="NZ_NASZ01000021.1"/>
</dbReference>
<dbReference type="SUPFAM" id="SSF55961">
    <property type="entry name" value="Bet v1-like"/>
    <property type="match status" value="1"/>
</dbReference>
<protein>
    <submittedName>
        <fullName evidence="3">Transcriptional regulator</fullName>
    </submittedName>
</protein>
<organism evidence="3 4">
    <name type="scientific">Flavobacterium pokkalii</name>
    <dbReference type="NCBI Taxonomy" id="1940408"/>
    <lineage>
        <taxon>Bacteria</taxon>
        <taxon>Pseudomonadati</taxon>
        <taxon>Bacteroidota</taxon>
        <taxon>Flavobacteriia</taxon>
        <taxon>Flavobacteriales</taxon>
        <taxon>Flavobacteriaceae</taxon>
        <taxon>Flavobacterium</taxon>
    </lineage>
</organism>
<evidence type="ECO:0000313" key="4">
    <source>
        <dbReference type="Proteomes" id="UP000661715"/>
    </source>
</evidence>
<dbReference type="CDD" id="cd07818">
    <property type="entry name" value="SRPBCC_1"/>
    <property type="match status" value="1"/>
</dbReference>
<evidence type="ECO:0000259" key="2">
    <source>
        <dbReference type="SMART" id="SM00871"/>
    </source>
</evidence>
<gene>
    <name evidence="3" type="ORF">B6A10_12730</name>
</gene>
<dbReference type="InterPro" id="IPR011256">
    <property type="entry name" value="Reg_factor_effector_dom_sf"/>
</dbReference>
<dbReference type="InterPro" id="IPR023393">
    <property type="entry name" value="START-like_dom_sf"/>
</dbReference>
<feature type="compositionally biased region" description="Basic and acidic residues" evidence="1">
    <location>
        <begin position="357"/>
        <end position="371"/>
    </location>
</feature>
<dbReference type="Gene3D" id="3.20.80.10">
    <property type="entry name" value="Regulatory factor, effector binding domain"/>
    <property type="match status" value="1"/>
</dbReference>
<evidence type="ECO:0000256" key="1">
    <source>
        <dbReference type="SAM" id="MobiDB-lite"/>
    </source>
</evidence>
<reference evidence="3 4" key="1">
    <citation type="journal article" date="2020" name="Microbiol. Res.">
        <title>Flavobacterium pokkalii sp. nov., a novel plant growth promoting native rhizobacteria isolated from pokkali rice grown in coastal saline affected agricultural regions of southern India, Kerala.</title>
        <authorList>
            <person name="Menon R.R."/>
            <person name="Kumari S."/>
            <person name="Viver T."/>
            <person name="Rameshkumar N."/>
        </authorList>
    </citation>
    <scope>NUCLEOTIDE SEQUENCE [LARGE SCALE GENOMIC DNA]</scope>
    <source>
        <strain evidence="3 4">L1I52</strain>
    </source>
</reference>
<dbReference type="InterPro" id="IPR029442">
    <property type="entry name" value="GyrI-like"/>
</dbReference>
<keyword evidence="4" id="KW-1185">Reference proteome</keyword>
<dbReference type="SUPFAM" id="SSF55136">
    <property type="entry name" value="Probable bacterial effector-binding domain"/>
    <property type="match status" value="1"/>
</dbReference>
<proteinExistence type="predicted"/>
<dbReference type="Gene3D" id="3.30.530.20">
    <property type="match status" value="1"/>
</dbReference>
<dbReference type="InterPro" id="IPR019587">
    <property type="entry name" value="Polyketide_cyclase/dehydratase"/>
</dbReference>
<feature type="region of interest" description="Disordered" evidence="1">
    <location>
        <begin position="348"/>
        <end position="371"/>
    </location>
</feature>
<sequence>MRIIKYIFLLLLLSLVALSIFIATQKGDFLVERSKIINSPVTSVYNYVNDYRNWNDFGSWTTEDPEIKINYAPNTIGKGASYSWEGKDGQGQIRTIAVKENDSIAQALDFEGTTSTISWHFKDTIGGTKVTWRSKGKMSFFFKIYAALNGGTNRVIGTIYEKSLANLDKALDYEINTFSTIENGLVQKPAMNYIGQTFTSELAKVTKNFKIVIPKLKTFCEKNNITINGKPFILYHTYDTEKGLARITIGVGIQNAIFLSSGSDISSGKIEAFEGAKTTLTGDYSHLKAAYNKTVNFLNQNKLSPNPIFSFLEIYSTGKNEVKNPSKWVTEIYIPIVPKVAPAPVVKTAPATNPNPHQEEPNTKIEEEFQF</sequence>